<dbReference type="PANTHER" id="PTHR46796:SF13">
    <property type="entry name" value="HTH-TYPE TRANSCRIPTIONAL ACTIVATOR RHAS"/>
    <property type="match status" value="1"/>
</dbReference>
<dbReference type="Proteomes" id="UP000031671">
    <property type="component" value="Unassembled WGS sequence"/>
</dbReference>
<reference evidence="5 6" key="2">
    <citation type="submission" date="2015-01" db="EMBL/GenBank/DDBJ databases">
        <authorList>
            <consortium name="NBRP consortium"/>
            <person name="Sawabe T."/>
            <person name="Meirelles P."/>
            <person name="Feng G."/>
            <person name="Sayaka M."/>
            <person name="Hattori M."/>
            <person name="Ohkuma M."/>
        </authorList>
    </citation>
    <scope>NUCLEOTIDE SEQUENCE [LARGE SCALE GENOMIC DNA]</scope>
    <source>
        <strain evidence="6">JCM 19231</strain>
    </source>
</reference>
<accession>A0A0B8NS89</accession>
<keyword evidence="3" id="KW-0804">Transcription</keyword>
<protein>
    <submittedName>
        <fullName evidence="5">Transcriptional regulator, araC family</fullName>
    </submittedName>
</protein>
<evidence type="ECO:0000259" key="4">
    <source>
        <dbReference type="PROSITE" id="PS01124"/>
    </source>
</evidence>
<gene>
    <name evidence="5" type="ORF">JCM19231_3528</name>
</gene>
<reference evidence="5 6" key="1">
    <citation type="submission" date="2015-01" db="EMBL/GenBank/DDBJ databases">
        <title>Vibrio sp. C1 JCM 19231 whole genome shotgun sequence.</title>
        <authorList>
            <person name="Sawabe T."/>
            <person name="Meirelles P."/>
            <person name="Feng G."/>
            <person name="Sayaka M."/>
            <person name="Hattori M."/>
            <person name="Ohkuma M."/>
        </authorList>
    </citation>
    <scope>NUCLEOTIDE SEQUENCE [LARGE SCALE GENOMIC DNA]</scope>
    <source>
        <strain evidence="6">JCM 19231</strain>
    </source>
</reference>
<feature type="domain" description="HTH araC/xylS-type" evidence="4">
    <location>
        <begin position="27"/>
        <end position="126"/>
    </location>
</feature>
<proteinExistence type="predicted"/>
<dbReference type="RefSeq" id="WP_261836865.1">
    <property type="nucleotide sequence ID" value="NZ_AP024882.1"/>
</dbReference>
<dbReference type="PROSITE" id="PS01124">
    <property type="entry name" value="HTH_ARAC_FAMILY_2"/>
    <property type="match status" value="1"/>
</dbReference>
<evidence type="ECO:0000256" key="1">
    <source>
        <dbReference type="ARBA" id="ARBA00023015"/>
    </source>
</evidence>
<keyword evidence="6" id="KW-1185">Reference proteome</keyword>
<evidence type="ECO:0000313" key="6">
    <source>
        <dbReference type="Proteomes" id="UP000031671"/>
    </source>
</evidence>
<keyword evidence="2" id="KW-0238">DNA-binding</keyword>
<evidence type="ECO:0000313" key="5">
    <source>
        <dbReference type="EMBL" id="GAM54008.1"/>
    </source>
</evidence>
<evidence type="ECO:0000256" key="3">
    <source>
        <dbReference type="ARBA" id="ARBA00023163"/>
    </source>
</evidence>
<dbReference type="GO" id="GO:0003700">
    <property type="term" value="F:DNA-binding transcription factor activity"/>
    <property type="evidence" value="ECO:0007669"/>
    <property type="project" value="InterPro"/>
</dbReference>
<dbReference type="Gene3D" id="1.10.10.60">
    <property type="entry name" value="Homeodomain-like"/>
    <property type="match status" value="2"/>
</dbReference>
<name>A0A0B8NS89_9VIBR</name>
<comment type="caution">
    <text evidence="5">The sequence shown here is derived from an EMBL/GenBank/DDBJ whole genome shotgun (WGS) entry which is preliminary data.</text>
</comment>
<sequence length="297" mass="33974">MKHPTFSIVPEQTLFATLPPHLRQRFEVALELMHEKLYESLSWEMVAEKSAISPHHFHRQFSELFQETPGHYLSRIRLQQAVHLLMANSQTKVIDIAHSSGYSSSQALAKVLKRELGVTANEIRLASANATPDQICEMLDKLSHPRCGDSFEKHLAMSMPTELVWYVERGVKVIEVQNFDWDTAYEKLGDQSKRLLTITPIKGIDREWRNASMTVADWGAPTYQHNGTIKEGYYLCCEVLVLTDVAYITAIKSLFEQANKLKYQVDESRDLIEMMLNVHHEGKKGATFSFQLPVKIV</sequence>
<organism evidence="5 6">
    <name type="scientific">Vibrio ishigakensis</name>
    <dbReference type="NCBI Taxonomy" id="1481914"/>
    <lineage>
        <taxon>Bacteria</taxon>
        <taxon>Pseudomonadati</taxon>
        <taxon>Pseudomonadota</taxon>
        <taxon>Gammaproteobacteria</taxon>
        <taxon>Vibrionales</taxon>
        <taxon>Vibrionaceae</taxon>
        <taxon>Vibrio</taxon>
    </lineage>
</organism>
<keyword evidence="1" id="KW-0805">Transcription regulation</keyword>
<dbReference type="InterPro" id="IPR018060">
    <property type="entry name" value="HTH_AraC"/>
</dbReference>
<dbReference type="GO" id="GO:0043565">
    <property type="term" value="F:sequence-specific DNA binding"/>
    <property type="evidence" value="ECO:0007669"/>
    <property type="project" value="InterPro"/>
</dbReference>
<dbReference type="SUPFAM" id="SSF46689">
    <property type="entry name" value="Homeodomain-like"/>
    <property type="match status" value="2"/>
</dbReference>
<dbReference type="PANTHER" id="PTHR46796">
    <property type="entry name" value="HTH-TYPE TRANSCRIPTIONAL ACTIVATOR RHAS-RELATED"/>
    <property type="match status" value="1"/>
</dbReference>
<dbReference type="EMBL" id="BBRZ01000001">
    <property type="protein sequence ID" value="GAM54008.1"/>
    <property type="molecule type" value="Genomic_DNA"/>
</dbReference>
<dbReference type="AlphaFoldDB" id="A0A0B8NS89"/>
<dbReference type="InterPro" id="IPR050204">
    <property type="entry name" value="AraC_XylS_family_regulators"/>
</dbReference>
<dbReference type="Pfam" id="PF12833">
    <property type="entry name" value="HTH_18"/>
    <property type="match status" value="1"/>
</dbReference>
<dbReference type="SMART" id="SM00342">
    <property type="entry name" value="HTH_ARAC"/>
    <property type="match status" value="1"/>
</dbReference>
<evidence type="ECO:0000256" key="2">
    <source>
        <dbReference type="ARBA" id="ARBA00023125"/>
    </source>
</evidence>
<dbReference type="InterPro" id="IPR009057">
    <property type="entry name" value="Homeodomain-like_sf"/>
</dbReference>